<sequence length="327" mass="35512">MAEEGNSIRAIIAAFAANLGIAVSKFVAFLFTGSSAMLAEAVHSVADTANQLLLLLGGRRAKREASSLHPFGYQRFRYFYGFLVTLVIFLVGGVFALYEGWEKLHSPEPVESPAWAFGVLGVSIVLESFSLRTAVHEAQPARRGLPWLRFIRTTRSPELPVVLAEDFGALTGLLFASVGITLAVVTGDGRWDALGTIAIGLLLVVISITLSQRMRSLLIGESADEETLRRIEAAIEAEPLATRMIHLRTMHLGPDQLLIAAKVAFDPAETVGRVAEAINRAEARIRESLDDECFVFLEPDVWDQRLHETQDRPPGSAPTRAAGPSGP</sequence>
<evidence type="ECO:0000256" key="7">
    <source>
        <dbReference type="SAM" id="Phobius"/>
    </source>
</evidence>
<dbReference type="AlphaFoldDB" id="A0A9Q9MGM3"/>
<evidence type="ECO:0000313" key="11">
    <source>
        <dbReference type="Proteomes" id="UP001058003"/>
    </source>
</evidence>
<dbReference type="InterPro" id="IPR058533">
    <property type="entry name" value="Cation_efflux_TM"/>
</dbReference>
<dbReference type="GO" id="GO:0008324">
    <property type="term" value="F:monoatomic cation transmembrane transporter activity"/>
    <property type="evidence" value="ECO:0007669"/>
    <property type="project" value="InterPro"/>
</dbReference>
<feature type="transmembrane region" description="Helical" evidence="7">
    <location>
        <begin position="12"/>
        <end position="31"/>
    </location>
</feature>
<keyword evidence="5 7" id="KW-0472">Membrane</keyword>
<dbReference type="Proteomes" id="UP001058003">
    <property type="component" value="Chromosome"/>
</dbReference>
<evidence type="ECO:0000256" key="2">
    <source>
        <dbReference type="ARBA" id="ARBA00022448"/>
    </source>
</evidence>
<dbReference type="Pfam" id="PF01545">
    <property type="entry name" value="Cation_efflux"/>
    <property type="match status" value="1"/>
</dbReference>
<keyword evidence="4 7" id="KW-1133">Transmembrane helix</keyword>
<dbReference type="InterPro" id="IPR027469">
    <property type="entry name" value="Cation_efflux_TMD_sf"/>
</dbReference>
<feature type="transmembrane region" description="Helical" evidence="7">
    <location>
        <begin position="78"/>
        <end position="98"/>
    </location>
</feature>
<evidence type="ECO:0000256" key="5">
    <source>
        <dbReference type="ARBA" id="ARBA00023136"/>
    </source>
</evidence>
<evidence type="ECO:0000256" key="1">
    <source>
        <dbReference type="ARBA" id="ARBA00004141"/>
    </source>
</evidence>
<keyword evidence="3 7" id="KW-0812">Transmembrane</keyword>
<dbReference type="RefSeq" id="WP_052388099.1">
    <property type="nucleotide sequence ID" value="NZ_CP073767.1"/>
</dbReference>
<dbReference type="PANTHER" id="PTHR13414:SF9">
    <property type="entry name" value="PROTON-COUPLED ZINC ANTIPORTER SLC30A9, MITOCHONDRIAL"/>
    <property type="match status" value="1"/>
</dbReference>
<organism evidence="10 11">
    <name type="scientific">Dactylosporangium aurantiacum</name>
    <dbReference type="NCBI Taxonomy" id="35754"/>
    <lineage>
        <taxon>Bacteria</taxon>
        <taxon>Bacillati</taxon>
        <taxon>Actinomycetota</taxon>
        <taxon>Actinomycetes</taxon>
        <taxon>Micromonosporales</taxon>
        <taxon>Micromonosporaceae</taxon>
        <taxon>Dactylosporangium</taxon>
    </lineage>
</organism>
<dbReference type="SUPFAM" id="SSF161111">
    <property type="entry name" value="Cation efflux protein transmembrane domain-like"/>
    <property type="match status" value="1"/>
</dbReference>
<dbReference type="GO" id="GO:0016020">
    <property type="term" value="C:membrane"/>
    <property type="evidence" value="ECO:0007669"/>
    <property type="project" value="UniProtKB-SubCell"/>
</dbReference>
<protein>
    <submittedName>
        <fullName evidence="10">Cation transporter</fullName>
    </submittedName>
</protein>
<keyword evidence="2" id="KW-0813">Transport</keyword>
<reference evidence="10" key="1">
    <citation type="submission" date="2021-04" db="EMBL/GenBank/DDBJ databases">
        <title>Dactylosporangium aurantiacum NRRL B-8018 full assembly.</title>
        <authorList>
            <person name="Hartkoorn R.C."/>
            <person name="Beaudoing E."/>
            <person name="Hot D."/>
        </authorList>
    </citation>
    <scope>NUCLEOTIDE SEQUENCE</scope>
    <source>
        <strain evidence="10">NRRL B-8018</strain>
    </source>
</reference>
<dbReference type="InterPro" id="IPR002524">
    <property type="entry name" value="Cation_efflux"/>
</dbReference>
<dbReference type="EMBL" id="CP073767">
    <property type="protein sequence ID" value="UWZ53935.1"/>
    <property type="molecule type" value="Genomic_DNA"/>
</dbReference>
<accession>A0A9Q9MGM3</accession>
<dbReference type="PANTHER" id="PTHR13414">
    <property type="entry name" value="HUEL-CATION TRANSPORTER"/>
    <property type="match status" value="1"/>
</dbReference>
<dbReference type="Gene3D" id="1.20.1510.10">
    <property type="entry name" value="Cation efflux protein transmembrane domain"/>
    <property type="match status" value="1"/>
</dbReference>
<evidence type="ECO:0000313" key="10">
    <source>
        <dbReference type="EMBL" id="UWZ53935.1"/>
    </source>
</evidence>
<evidence type="ECO:0000259" key="8">
    <source>
        <dbReference type="Pfam" id="PF01545"/>
    </source>
</evidence>
<name>A0A9Q9MGM3_9ACTN</name>
<dbReference type="InterPro" id="IPR027470">
    <property type="entry name" value="Cation_efflux_CTD"/>
</dbReference>
<feature type="transmembrane region" description="Helical" evidence="7">
    <location>
        <begin position="159"/>
        <end position="185"/>
    </location>
</feature>
<dbReference type="SUPFAM" id="SSF160240">
    <property type="entry name" value="Cation efflux protein cytoplasmic domain-like"/>
    <property type="match status" value="1"/>
</dbReference>
<keyword evidence="11" id="KW-1185">Reference proteome</keyword>
<feature type="region of interest" description="Disordered" evidence="6">
    <location>
        <begin position="305"/>
        <end position="327"/>
    </location>
</feature>
<feature type="domain" description="Cation efflux protein cytoplasmic" evidence="9">
    <location>
        <begin position="224"/>
        <end position="299"/>
    </location>
</feature>
<evidence type="ECO:0000259" key="9">
    <source>
        <dbReference type="Pfam" id="PF16916"/>
    </source>
</evidence>
<comment type="subcellular location">
    <subcellularLocation>
        <location evidence="1">Membrane</location>
        <topology evidence="1">Multi-pass membrane protein</topology>
    </subcellularLocation>
</comment>
<dbReference type="NCBIfam" id="TIGR01297">
    <property type="entry name" value="CDF"/>
    <property type="match status" value="1"/>
</dbReference>
<gene>
    <name evidence="10" type="ORF">Daura_46865</name>
</gene>
<evidence type="ECO:0000256" key="6">
    <source>
        <dbReference type="SAM" id="MobiDB-lite"/>
    </source>
</evidence>
<dbReference type="InterPro" id="IPR036837">
    <property type="entry name" value="Cation_efflux_CTD_sf"/>
</dbReference>
<dbReference type="KEGG" id="daur:Daura_46865"/>
<dbReference type="OrthoDB" id="9806522at2"/>
<feature type="transmembrane region" description="Helical" evidence="7">
    <location>
        <begin position="114"/>
        <end position="135"/>
    </location>
</feature>
<dbReference type="Gene3D" id="3.30.70.1350">
    <property type="entry name" value="Cation efflux protein, cytoplasmic domain"/>
    <property type="match status" value="1"/>
</dbReference>
<evidence type="ECO:0000256" key="3">
    <source>
        <dbReference type="ARBA" id="ARBA00022692"/>
    </source>
</evidence>
<dbReference type="Pfam" id="PF16916">
    <property type="entry name" value="ZT_dimer"/>
    <property type="match status" value="1"/>
</dbReference>
<feature type="transmembrane region" description="Helical" evidence="7">
    <location>
        <begin position="191"/>
        <end position="210"/>
    </location>
</feature>
<proteinExistence type="predicted"/>
<dbReference type="GO" id="GO:0006829">
    <property type="term" value="P:zinc ion transport"/>
    <property type="evidence" value="ECO:0007669"/>
    <property type="project" value="InterPro"/>
</dbReference>
<dbReference type="InterPro" id="IPR040177">
    <property type="entry name" value="SLC30A9"/>
</dbReference>
<feature type="domain" description="Cation efflux protein transmembrane" evidence="8">
    <location>
        <begin position="11"/>
        <end position="211"/>
    </location>
</feature>
<evidence type="ECO:0000256" key="4">
    <source>
        <dbReference type="ARBA" id="ARBA00022989"/>
    </source>
</evidence>